<reference evidence="3" key="2">
    <citation type="journal article" date="2021" name="Genome Biol. Evol.">
        <title>Developing a high-quality reference genome for a parasitic bivalve with doubly uniparental inheritance (Bivalvia: Unionida).</title>
        <authorList>
            <person name="Smith C.H."/>
        </authorList>
    </citation>
    <scope>NUCLEOTIDE SEQUENCE</scope>
    <source>
        <strain evidence="3">CHS0354</strain>
        <tissue evidence="3">Mantle</tissue>
    </source>
</reference>
<comment type="caution">
    <text evidence="3">The sequence shown here is derived from an EMBL/GenBank/DDBJ whole genome shotgun (WGS) entry which is preliminary data.</text>
</comment>
<keyword evidence="2" id="KW-1133">Transmembrane helix</keyword>
<feature type="region of interest" description="Disordered" evidence="1">
    <location>
        <begin position="1"/>
        <end position="20"/>
    </location>
</feature>
<evidence type="ECO:0000256" key="2">
    <source>
        <dbReference type="SAM" id="Phobius"/>
    </source>
</evidence>
<reference evidence="3" key="3">
    <citation type="submission" date="2023-05" db="EMBL/GenBank/DDBJ databases">
        <authorList>
            <person name="Smith C.H."/>
        </authorList>
    </citation>
    <scope>NUCLEOTIDE SEQUENCE</scope>
    <source>
        <strain evidence="3">CHS0354</strain>
        <tissue evidence="3">Mantle</tissue>
    </source>
</reference>
<protein>
    <submittedName>
        <fullName evidence="3">Uncharacterized protein</fullName>
    </submittedName>
</protein>
<evidence type="ECO:0000256" key="1">
    <source>
        <dbReference type="SAM" id="MobiDB-lite"/>
    </source>
</evidence>
<keyword evidence="4" id="KW-1185">Reference proteome</keyword>
<sequence>MEMSAAVTPVAPTTGVRPPPPSYYEALKYSHISKSNDKNRKFICNGKLHRDSSTIEGVDLARTECGTEELPGAILISIEKHNFKTRDHTLESIPENLFENNDMGLKTLTDDRQTEPLLKNTDEKGSLKSLNKVDSGMCQGGSKEKLMLPNGVILHTSIDVIQTPCPRASELKETEIDIAIDDFGDDHLSDNDDDKYNEDLNGDDIGLIDKEDDLELVTATEASSLPEATGNTTSPCDSLELAENDVQCILISSADKLLSDVSKTLAQVSNCGNQKTLKRTYNDVNYTVYELSPSDSFNSSAGETNNLCVQPPCSAPSQEQMTKLGGNANSLTDSLKEERLKRTDSLKERLIRIDSQRERLIRTGSHKERLTRMYSKPEESQPPIQQLRKFSLQDEIRRESLDEVKTLIATKTDNPEVMGEPSPMENLAALDLTFEGTEADFKGRAADRGTLYCACVGVLLVVTLVFLLIFFT</sequence>
<organism evidence="3 4">
    <name type="scientific">Potamilus streckersoni</name>
    <dbReference type="NCBI Taxonomy" id="2493646"/>
    <lineage>
        <taxon>Eukaryota</taxon>
        <taxon>Metazoa</taxon>
        <taxon>Spiralia</taxon>
        <taxon>Lophotrochozoa</taxon>
        <taxon>Mollusca</taxon>
        <taxon>Bivalvia</taxon>
        <taxon>Autobranchia</taxon>
        <taxon>Heteroconchia</taxon>
        <taxon>Palaeoheterodonta</taxon>
        <taxon>Unionida</taxon>
        <taxon>Unionoidea</taxon>
        <taxon>Unionidae</taxon>
        <taxon>Ambleminae</taxon>
        <taxon>Lampsilini</taxon>
        <taxon>Potamilus</taxon>
    </lineage>
</organism>
<feature type="transmembrane region" description="Helical" evidence="2">
    <location>
        <begin position="451"/>
        <end position="471"/>
    </location>
</feature>
<evidence type="ECO:0000313" key="4">
    <source>
        <dbReference type="Proteomes" id="UP001195483"/>
    </source>
</evidence>
<proteinExistence type="predicted"/>
<keyword evidence="2" id="KW-0812">Transmembrane</keyword>
<accession>A0AAE0SLW8</accession>
<name>A0AAE0SLW8_9BIVA</name>
<evidence type="ECO:0000313" key="3">
    <source>
        <dbReference type="EMBL" id="KAK3594139.1"/>
    </source>
</evidence>
<reference evidence="3" key="1">
    <citation type="journal article" date="2021" name="Genome Biol. Evol.">
        <title>A High-Quality Reference Genome for a Parasitic Bivalve with Doubly Uniparental Inheritance (Bivalvia: Unionida).</title>
        <authorList>
            <person name="Smith C.H."/>
        </authorList>
    </citation>
    <scope>NUCLEOTIDE SEQUENCE</scope>
    <source>
        <strain evidence="3">CHS0354</strain>
    </source>
</reference>
<gene>
    <name evidence="3" type="ORF">CHS0354_040915</name>
</gene>
<dbReference type="EMBL" id="JAEAOA010002342">
    <property type="protein sequence ID" value="KAK3594139.1"/>
    <property type="molecule type" value="Genomic_DNA"/>
</dbReference>
<dbReference type="AlphaFoldDB" id="A0AAE0SLW8"/>
<dbReference type="Proteomes" id="UP001195483">
    <property type="component" value="Unassembled WGS sequence"/>
</dbReference>
<keyword evidence="2" id="KW-0472">Membrane</keyword>